<comment type="similarity">
    <text evidence="13 16">Belongs to the ligand-gated ion channel (TC 1.A.9) family.</text>
</comment>
<protein>
    <recommendedName>
        <fullName evidence="14">pH-sensitive chloride channel 2</fullName>
    </recommendedName>
    <alternativeName>
        <fullName evidence="15">Ligand-gated chloride channel protein hodor</fullName>
    </alternativeName>
</protein>
<keyword evidence="23" id="KW-1185">Reference proteome</keyword>
<feature type="transmembrane region" description="Helical" evidence="16">
    <location>
        <begin position="317"/>
        <end position="334"/>
    </location>
</feature>
<organism evidence="21">
    <name type="scientific">Tribolium castaneum</name>
    <name type="common">Red flour beetle</name>
    <dbReference type="NCBI Taxonomy" id="7070"/>
    <lineage>
        <taxon>Eukaryota</taxon>
        <taxon>Metazoa</taxon>
        <taxon>Ecdysozoa</taxon>
        <taxon>Arthropoda</taxon>
        <taxon>Hexapoda</taxon>
        <taxon>Insecta</taxon>
        <taxon>Pterygota</taxon>
        <taxon>Neoptera</taxon>
        <taxon>Endopterygota</taxon>
        <taxon>Coleoptera</taxon>
        <taxon>Polyphaga</taxon>
        <taxon>Cucujiformia</taxon>
        <taxon>Tenebrionidae</taxon>
        <taxon>Tenebrionidae incertae sedis</taxon>
        <taxon>Tribolium</taxon>
    </lineage>
</organism>
<keyword evidence="8 16" id="KW-0472">Membrane</keyword>
<dbReference type="PRINTS" id="PR00252">
    <property type="entry name" value="NRIONCHANNEL"/>
</dbReference>
<dbReference type="AlphaFoldDB" id="A8DMV2"/>
<dbReference type="InParanoid" id="A8DMV2"/>
<evidence type="ECO:0000256" key="1">
    <source>
        <dbReference type="ARBA" id="ARBA00004651"/>
    </source>
</evidence>
<feature type="compositionally biased region" description="Polar residues" evidence="17">
    <location>
        <begin position="19"/>
        <end position="31"/>
    </location>
</feature>
<evidence type="ECO:0000256" key="3">
    <source>
        <dbReference type="ARBA" id="ARBA00022475"/>
    </source>
</evidence>
<keyword evidence="10" id="KW-1071">Ligand-gated ion channel</keyword>
<dbReference type="SUPFAM" id="SSF90112">
    <property type="entry name" value="Neurotransmitter-gated ion-channel transmembrane pore"/>
    <property type="match status" value="1"/>
</dbReference>
<dbReference type="eggNOG" id="KOG3644">
    <property type="taxonomic scope" value="Eukaryota"/>
</dbReference>
<feature type="transmembrane region" description="Helical" evidence="16">
    <location>
        <begin position="291"/>
        <end position="310"/>
    </location>
</feature>
<evidence type="ECO:0000259" key="19">
    <source>
        <dbReference type="Pfam" id="PF02931"/>
    </source>
</evidence>
<dbReference type="EMBL" id="KQ971361">
    <property type="protein sequence ID" value="EFA09234.1"/>
    <property type="molecule type" value="Genomic_DNA"/>
</dbReference>
<reference evidence="22" key="4">
    <citation type="submission" date="2014-11" db="EMBL/GenBank/DDBJ databases">
        <title>Tools and pipelines for BioNano data: molecule assembly pipeline and FASTA super scaffolding tool.</title>
        <authorList>
            <person name="Shelton J.M."/>
            <person name="Herndon N."/>
            <person name="Coleman C."/>
            <person name="Lu N."/>
            <person name="Brown S.J."/>
        </authorList>
    </citation>
    <scope>NUCLEOTIDE SEQUENCE</scope>
    <source>
        <strain evidence="22">Georgia GA2</strain>
    </source>
</reference>
<dbReference type="CDD" id="cd18987">
    <property type="entry name" value="LGIC_ECD_anion"/>
    <property type="match status" value="1"/>
</dbReference>
<comment type="subcellular location">
    <subcellularLocation>
        <location evidence="1">Cell membrane</location>
        <topology evidence="1">Multi-pass membrane protein</topology>
    </subcellularLocation>
</comment>
<dbReference type="NCBIfam" id="TIGR00860">
    <property type="entry name" value="LIC"/>
    <property type="match status" value="1"/>
</dbReference>
<feature type="transmembrane region" description="Helical" evidence="16">
    <location>
        <begin position="349"/>
        <end position="372"/>
    </location>
</feature>
<dbReference type="InterPro" id="IPR006202">
    <property type="entry name" value="Neur_chan_lig-bd"/>
</dbReference>
<dbReference type="GO" id="GO:0005886">
    <property type="term" value="C:plasma membrane"/>
    <property type="evidence" value="ECO:0007669"/>
    <property type="project" value="UniProtKB-SubCell"/>
</dbReference>
<evidence type="ECO:0000256" key="7">
    <source>
        <dbReference type="ARBA" id="ARBA00023065"/>
    </source>
</evidence>
<dbReference type="GO" id="GO:0005231">
    <property type="term" value="F:excitatory extracellular ligand-gated monoatomic ion channel activity"/>
    <property type="evidence" value="ECO:0000318"/>
    <property type="project" value="GO_Central"/>
</dbReference>
<keyword evidence="11 16" id="KW-0407">Ion channel</keyword>
<evidence type="ECO:0000256" key="15">
    <source>
        <dbReference type="ARBA" id="ARBA00082029"/>
    </source>
</evidence>
<feature type="region of interest" description="Disordered" evidence="17">
    <location>
        <begin position="19"/>
        <end position="60"/>
    </location>
</feature>
<proteinExistence type="evidence at transcript level"/>
<evidence type="ECO:0000256" key="8">
    <source>
        <dbReference type="ARBA" id="ARBA00023136"/>
    </source>
</evidence>
<dbReference type="SUPFAM" id="SSF63712">
    <property type="entry name" value="Nicotinic receptor ligand binding domain-like"/>
    <property type="match status" value="1"/>
</dbReference>
<reference evidence="21" key="1">
    <citation type="journal article" date="2007" name="BMC Genomics">
        <title>The cys-loop ligand-gated ion channel gene superfamily of the red flour beetle, Tribolium castaneum.</title>
        <authorList>
            <person name="Jones A.K."/>
            <person name="Sattelle D.B."/>
        </authorList>
    </citation>
    <scope>NUCLEOTIDE SEQUENCE</scope>
</reference>
<evidence type="ECO:0000256" key="10">
    <source>
        <dbReference type="ARBA" id="ARBA00023286"/>
    </source>
</evidence>
<dbReference type="PRINTS" id="PR00253">
    <property type="entry name" value="GABAARECEPTR"/>
</dbReference>
<dbReference type="GO" id="GO:0004888">
    <property type="term" value="F:transmembrane signaling receptor activity"/>
    <property type="evidence" value="ECO:0007669"/>
    <property type="project" value="InterPro"/>
</dbReference>
<feature type="region of interest" description="Disordered" evidence="17">
    <location>
        <begin position="457"/>
        <end position="478"/>
    </location>
</feature>
<dbReference type="Proteomes" id="UP000007266">
    <property type="component" value="Linkage group 8"/>
</dbReference>
<evidence type="ECO:0000256" key="16">
    <source>
        <dbReference type="RuleBase" id="RU000687"/>
    </source>
</evidence>
<evidence type="ECO:0000256" key="11">
    <source>
        <dbReference type="ARBA" id="ARBA00023303"/>
    </source>
</evidence>
<keyword evidence="4 16" id="KW-0812">Transmembrane</keyword>
<keyword evidence="9" id="KW-0325">Glycoprotein</keyword>
<gene>
    <name evidence="22" type="primary">AUGUSTUS-3.0.2_06393</name>
    <name evidence="21" type="ORF">Tcas_6927</name>
    <name evidence="22" type="ORF">TcasGA2_TC006393</name>
</gene>
<dbReference type="HOGENOM" id="CLU_010920_0_1_1"/>
<evidence type="ECO:0000256" key="5">
    <source>
        <dbReference type="ARBA" id="ARBA00022729"/>
    </source>
</evidence>
<feature type="chain" id="PRO_5011934574" description="pH-sensitive chloride channel 2" evidence="18">
    <location>
        <begin position="16"/>
        <end position="517"/>
    </location>
</feature>
<evidence type="ECO:0000256" key="9">
    <source>
        <dbReference type="ARBA" id="ARBA00023180"/>
    </source>
</evidence>
<feature type="domain" description="Neurotransmitter-gated ion-channel ligand-binding" evidence="19">
    <location>
        <begin position="72"/>
        <end position="283"/>
    </location>
</feature>
<evidence type="ECO:0000256" key="2">
    <source>
        <dbReference type="ARBA" id="ARBA00022448"/>
    </source>
</evidence>
<dbReference type="OMA" id="AYIYFMQ"/>
<keyword evidence="3" id="KW-1003">Cell membrane</keyword>
<dbReference type="Pfam" id="PF02932">
    <property type="entry name" value="Neur_chan_memb"/>
    <property type="match status" value="1"/>
</dbReference>
<dbReference type="EMBL" id="EF545129">
    <property type="protein sequence ID" value="ABU63607.1"/>
    <property type="molecule type" value="mRNA"/>
</dbReference>
<dbReference type="Pfam" id="PF02931">
    <property type="entry name" value="Neur_chan_LBD"/>
    <property type="match status" value="1"/>
</dbReference>
<name>A8DMV2_TRICA</name>
<reference evidence="22 23" key="2">
    <citation type="journal article" date="2008" name="Nature">
        <title>The genome of the model beetle and pest Tribolium castaneum.</title>
        <authorList>
            <consortium name="Tribolium Genome Sequencing Consortium"/>
            <person name="Richards S."/>
            <person name="Gibbs R.A."/>
            <person name="Weinstock G.M."/>
            <person name="Brown S.J."/>
            <person name="Denell R."/>
            <person name="Beeman R.W."/>
            <person name="Gibbs R."/>
            <person name="Beeman R.W."/>
            <person name="Brown S.J."/>
            <person name="Bucher G."/>
            <person name="Friedrich M."/>
            <person name="Grimmelikhuijzen C.J."/>
            <person name="Klingler M."/>
            <person name="Lorenzen M."/>
            <person name="Richards S."/>
            <person name="Roth S."/>
            <person name="Schroder R."/>
            <person name="Tautz D."/>
            <person name="Zdobnov E.M."/>
            <person name="Muzny D."/>
            <person name="Gibbs R.A."/>
            <person name="Weinstock G.M."/>
            <person name="Attaway T."/>
            <person name="Bell S."/>
            <person name="Buhay C.J."/>
            <person name="Chandrabose M.N."/>
            <person name="Chavez D."/>
            <person name="Clerk-Blankenburg K.P."/>
            <person name="Cree A."/>
            <person name="Dao M."/>
            <person name="Davis C."/>
            <person name="Chacko J."/>
            <person name="Dinh H."/>
            <person name="Dugan-Rocha S."/>
            <person name="Fowler G."/>
            <person name="Garner T.T."/>
            <person name="Garnes J."/>
            <person name="Gnirke A."/>
            <person name="Hawes A."/>
            <person name="Hernandez J."/>
            <person name="Hines S."/>
            <person name="Holder M."/>
            <person name="Hume J."/>
            <person name="Jhangiani S.N."/>
            <person name="Joshi V."/>
            <person name="Khan Z.M."/>
            <person name="Jackson L."/>
            <person name="Kovar C."/>
            <person name="Kowis A."/>
            <person name="Lee S."/>
            <person name="Lewis L.R."/>
            <person name="Margolis J."/>
            <person name="Morgan M."/>
            <person name="Nazareth L.V."/>
            <person name="Nguyen N."/>
            <person name="Okwuonu G."/>
            <person name="Parker D."/>
            <person name="Richards S."/>
            <person name="Ruiz S.J."/>
            <person name="Santibanez J."/>
            <person name="Savard J."/>
            <person name="Scherer S.E."/>
            <person name="Schneider B."/>
            <person name="Sodergren E."/>
            <person name="Tautz D."/>
            <person name="Vattahil S."/>
            <person name="Villasana D."/>
            <person name="White C.S."/>
            <person name="Wright R."/>
            <person name="Park Y."/>
            <person name="Beeman R.W."/>
            <person name="Lord J."/>
            <person name="Oppert B."/>
            <person name="Lorenzen M."/>
            <person name="Brown S."/>
            <person name="Wang L."/>
            <person name="Savard J."/>
            <person name="Tautz D."/>
            <person name="Richards S."/>
            <person name="Weinstock G."/>
            <person name="Gibbs R.A."/>
            <person name="Liu Y."/>
            <person name="Worley K."/>
            <person name="Weinstock G."/>
            <person name="Elsik C.G."/>
            <person name="Reese J.T."/>
            <person name="Elhaik E."/>
            <person name="Landan G."/>
            <person name="Graur D."/>
            <person name="Arensburger P."/>
            <person name="Atkinson P."/>
            <person name="Beeman R.W."/>
            <person name="Beidler J."/>
            <person name="Brown S.J."/>
            <person name="Demuth J.P."/>
            <person name="Drury D.W."/>
            <person name="Du Y.Z."/>
            <person name="Fujiwara H."/>
            <person name="Lorenzen M."/>
            <person name="Maselli V."/>
            <person name="Osanai M."/>
            <person name="Park Y."/>
            <person name="Robertson H.M."/>
            <person name="Tu Z."/>
            <person name="Wang J.J."/>
            <person name="Wang S."/>
            <person name="Richards S."/>
            <person name="Song H."/>
            <person name="Zhang L."/>
            <person name="Sodergren E."/>
            <person name="Werner D."/>
            <person name="Stanke M."/>
            <person name="Morgenstern B."/>
            <person name="Solovyev V."/>
            <person name="Kosarev P."/>
            <person name="Brown G."/>
            <person name="Chen H.C."/>
            <person name="Ermolaeva O."/>
            <person name="Hlavina W."/>
            <person name="Kapustin Y."/>
            <person name="Kiryutin B."/>
            <person name="Kitts P."/>
            <person name="Maglott D."/>
            <person name="Pruitt K."/>
            <person name="Sapojnikov V."/>
            <person name="Souvorov A."/>
            <person name="Mackey A.J."/>
            <person name="Waterhouse R.M."/>
            <person name="Wyder S."/>
            <person name="Zdobnov E.M."/>
            <person name="Zdobnov E.M."/>
            <person name="Wyder S."/>
            <person name="Kriventseva E.V."/>
            <person name="Kadowaki T."/>
            <person name="Bork P."/>
            <person name="Aranda M."/>
            <person name="Bao R."/>
            <person name="Beermann A."/>
            <person name="Berns N."/>
            <person name="Bolognesi R."/>
            <person name="Bonneton F."/>
            <person name="Bopp D."/>
            <person name="Brown S.J."/>
            <person name="Bucher G."/>
            <person name="Butts T."/>
            <person name="Chaumot A."/>
            <person name="Denell R.E."/>
            <person name="Ferrier D.E."/>
            <person name="Friedrich M."/>
            <person name="Gordon C.M."/>
            <person name="Jindra M."/>
            <person name="Klingler M."/>
            <person name="Lan Q."/>
            <person name="Lattorff H.M."/>
            <person name="Laudet V."/>
            <person name="von Levetsow C."/>
            <person name="Liu Z."/>
            <person name="Lutz R."/>
            <person name="Lynch J.A."/>
            <person name="da Fonseca R.N."/>
            <person name="Posnien N."/>
            <person name="Reuter R."/>
            <person name="Roth S."/>
            <person name="Savard J."/>
            <person name="Schinko J.B."/>
            <person name="Schmitt C."/>
            <person name="Schoppmeier M."/>
            <person name="Schroder R."/>
            <person name="Shippy T.D."/>
            <person name="Simonnet F."/>
            <person name="Marques-Souza H."/>
            <person name="Tautz D."/>
            <person name="Tomoyasu Y."/>
            <person name="Trauner J."/>
            <person name="Van der Zee M."/>
            <person name="Vervoort M."/>
            <person name="Wittkopp N."/>
            <person name="Wimmer E.A."/>
            <person name="Yang X."/>
            <person name="Jones A.K."/>
            <person name="Sattelle D.B."/>
            <person name="Ebert P.R."/>
            <person name="Nelson D."/>
            <person name="Scott J.G."/>
            <person name="Beeman R.W."/>
            <person name="Muthukrishnan S."/>
            <person name="Kramer K.J."/>
            <person name="Arakane Y."/>
            <person name="Beeman R.W."/>
            <person name="Zhu Q."/>
            <person name="Hogenkamp D."/>
            <person name="Dixit R."/>
            <person name="Oppert B."/>
            <person name="Jiang H."/>
            <person name="Zou Z."/>
            <person name="Marshall J."/>
            <person name="Elpidina E."/>
            <person name="Vinokurov K."/>
            <person name="Oppert C."/>
            <person name="Zou Z."/>
            <person name="Evans J."/>
            <person name="Lu Z."/>
            <person name="Zhao P."/>
            <person name="Sumathipala N."/>
            <person name="Altincicek B."/>
            <person name="Vilcinskas A."/>
            <person name="Williams M."/>
            <person name="Hultmark D."/>
            <person name="Hetru C."/>
            <person name="Jiang H."/>
            <person name="Grimmelikhuijzen C.J."/>
            <person name="Hauser F."/>
            <person name="Cazzamali G."/>
            <person name="Williamson M."/>
            <person name="Park Y."/>
            <person name="Li B."/>
            <person name="Tanaka Y."/>
            <person name="Predel R."/>
            <person name="Neupert S."/>
            <person name="Schachtner J."/>
            <person name="Verleyen P."/>
            <person name="Raible F."/>
            <person name="Bork P."/>
            <person name="Friedrich M."/>
            <person name="Walden K.K."/>
            <person name="Robertson H.M."/>
            <person name="Angeli S."/>
            <person name="Foret S."/>
            <person name="Bucher G."/>
            <person name="Schuetz S."/>
            <person name="Maleszka R."/>
            <person name="Wimmer E.A."/>
            <person name="Beeman R.W."/>
            <person name="Lorenzen M."/>
            <person name="Tomoyasu Y."/>
            <person name="Miller S.C."/>
            <person name="Grossmann D."/>
            <person name="Bucher G."/>
        </authorList>
    </citation>
    <scope>NUCLEOTIDE SEQUENCE [LARGE SCALE GENOMIC DNA]</scope>
    <source>
        <strain evidence="22 23">Georgia GA2</strain>
    </source>
</reference>
<keyword evidence="6 16" id="KW-1133">Transmembrane helix</keyword>
<feature type="signal peptide" evidence="18">
    <location>
        <begin position="1"/>
        <end position="15"/>
    </location>
</feature>
<keyword evidence="2 16" id="KW-0813">Transport</keyword>
<evidence type="ECO:0000256" key="12">
    <source>
        <dbReference type="ARBA" id="ARBA00051122"/>
    </source>
</evidence>
<keyword evidence="5 18" id="KW-0732">Signal</keyword>
<evidence type="ECO:0000256" key="14">
    <source>
        <dbReference type="ARBA" id="ARBA00073427"/>
    </source>
</evidence>
<evidence type="ECO:0000259" key="20">
    <source>
        <dbReference type="Pfam" id="PF02932"/>
    </source>
</evidence>
<dbReference type="KEGG" id="tca:663460"/>
<dbReference type="GO" id="GO:1902476">
    <property type="term" value="P:chloride transmembrane transport"/>
    <property type="evidence" value="ECO:0000318"/>
    <property type="project" value="GO_Central"/>
</dbReference>
<sequence length="517" mass="59245">MQKLVLALIFMCTRAQNSSITPETTPYDTTPQPKPTPAPLTHTTTPPPQTTTNPHDAACPPLTPNMDSLTQEQFIAKLTDTCRYDKLIKPPTHGPLKVSMQIDLTHIESADQLQFKAHMLVQYLYRDDRLRYVELSPKRVGLLGEELLRNKIWVPHIMIRNEKDTTIMGIDGKDVFISINPTGDVVYSYRLTATFYCWMNLQKFPFDSQECNLKWNSWTYNSTNLILLWDKDDPVKLAKNLHLTEFVLSATWTEENEVPASFNKGAFVGNFSQLIFRFKLTRDVGFYIMDYFLPSILLVVISWVTFWLQADAAPPRVTLGTSTMLAFITLNGGLTKTLPKVSYIKASEIWFLACACFIFCSMAEFAFVNVIWRRKKQVEMKKQSSKHILKGALTPNLARKQLRKAESNNSLYKARSCSSLETEGGDNANKNTQANYLTVHSFPSNLKVPQITTQSQDELVESEDSTSVKMPDNREPQRWHTMTPHEVANWIDKKSRIVFPVSFLIFNIFYWSFVYVV</sequence>
<feature type="transmembrane region" description="Helical" evidence="16">
    <location>
        <begin position="497"/>
        <end position="516"/>
    </location>
</feature>
<dbReference type="GO" id="GO:0005254">
    <property type="term" value="F:chloride channel activity"/>
    <property type="evidence" value="ECO:0007669"/>
    <property type="project" value="UniProtKB-ARBA"/>
</dbReference>
<dbReference type="FunCoup" id="A8DMV2">
    <property type="interactions" value="3"/>
</dbReference>
<evidence type="ECO:0000256" key="4">
    <source>
        <dbReference type="ARBA" id="ARBA00022692"/>
    </source>
</evidence>
<dbReference type="InterPro" id="IPR036719">
    <property type="entry name" value="Neuro-gated_channel_TM_sf"/>
</dbReference>
<evidence type="ECO:0000256" key="13">
    <source>
        <dbReference type="ARBA" id="ARBA00061606"/>
    </source>
</evidence>
<dbReference type="Gene3D" id="2.70.170.10">
    <property type="entry name" value="Neurotransmitter-gated ion-channel ligand-binding domain"/>
    <property type="match status" value="1"/>
</dbReference>
<accession>A8DMV2</accession>
<dbReference type="InterPro" id="IPR006201">
    <property type="entry name" value="Neur_channel"/>
</dbReference>
<evidence type="ECO:0000256" key="6">
    <source>
        <dbReference type="ARBA" id="ARBA00022989"/>
    </source>
</evidence>
<dbReference type="PROSITE" id="PS00236">
    <property type="entry name" value="NEUROTR_ION_CHANNEL"/>
    <property type="match status" value="1"/>
</dbReference>
<dbReference type="InterPro" id="IPR038050">
    <property type="entry name" value="Neuro_actylchol_rec"/>
</dbReference>
<evidence type="ECO:0000313" key="23">
    <source>
        <dbReference type="Proteomes" id="UP000007266"/>
    </source>
</evidence>
<dbReference type="PANTHER" id="PTHR18945">
    <property type="entry name" value="NEUROTRANSMITTER GATED ION CHANNEL"/>
    <property type="match status" value="1"/>
</dbReference>
<dbReference type="Gene3D" id="1.20.58.390">
    <property type="entry name" value="Neurotransmitter-gated ion-channel transmembrane domain"/>
    <property type="match status" value="1"/>
</dbReference>
<dbReference type="InterPro" id="IPR018000">
    <property type="entry name" value="Neurotransmitter_ion_chnl_CS"/>
</dbReference>
<dbReference type="FunFam" id="2.70.170.10:FF:000042">
    <property type="entry name" value="Blast:Glycine receptor subunit alpha-3"/>
    <property type="match status" value="1"/>
</dbReference>
<reference evidence="22 23" key="3">
    <citation type="journal article" date="2010" name="Nucleic Acids Res.">
        <title>BeetleBase in 2010: revisions to provide comprehensive genomic information for Tribolium castaneum.</title>
        <authorList>
            <person name="Kim H.S."/>
            <person name="Murphy T."/>
            <person name="Xia J."/>
            <person name="Caragea D."/>
            <person name="Park Y."/>
            <person name="Beeman R.W."/>
            <person name="Lorenzen M.D."/>
            <person name="Butcher S."/>
            <person name="Manak J.R."/>
            <person name="Brown S.J."/>
        </authorList>
    </citation>
    <scope>GENOME REANNOTATION</scope>
    <source>
        <strain evidence="22 23">Georgia GA2</strain>
    </source>
</reference>
<evidence type="ECO:0000256" key="18">
    <source>
        <dbReference type="SAM" id="SignalP"/>
    </source>
</evidence>
<evidence type="ECO:0000313" key="22">
    <source>
        <dbReference type="EMBL" id="EFA09234.1"/>
    </source>
</evidence>
<dbReference type="GO" id="GO:0098794">
    <property type="term" value="C:postsynapse"/>
    <property type="evidence" value="ECO:0007669"/>
    <property type="project" value="GOC"/>
</dbReference>
<dbReference type="STRING" id="7070.A8DMV2"/>
<dbReference type="InterPro" id="IPR006029">
    <property type="entry name" value="Neurotrans-gated_channel_TM"/>
</dbReference>
<dbReference type="InterPro" id="IPR036734">
    <property type="entry name" value="Neur_chan_lig-bd_sf"/>
</dbReference>
<dbReference type="CDD" id="cd19049">
    <property type="entry name" value="LGIC_TM_anion"/>
    <property type="match status" value="1"/>
</dbReference>
<feature type="domain" description="Neurotransmitter-gated ion-channel transmembrane" evidence="20">
    <location>
        <begin position="293"/>
        <end position="511"/>
    </location>
</feature>
<keyword evidence="7 16" id="KW-0406">Ion transport</keyword>
<evidence type="ECO:0000256" key="17">
    <source>
        <dbReference type="SAM" id="MobiDB-lite"/>
    </source>
</evidence>
<evidence type="ECO:0000313" key="21">
    <source>
        <dbReference type="EMBL" id="ABU63607.1"/>
    </source>
</evidence>
<dbReference type="InterPro" id="IPR006028">
    <property type="entry name" value="GABAA/Glycine_rcpt"/>
</dbReference>
<dbReference type="OrthoDB" id="3176171at2759"/>
<comment type="catalytic activity">
    <reaction evidence="12">
        <text>chloride(in) = chloride(out)</text>
        <dbReference type="Rhea" id="RHEA:29823"/>
        <dbReference type="ChEBI" id="CHEBI:17996"/>
    </reaction>
    <physiologicalReaction direction="left-to-right" evidence="12">
        <dbReference type="Rhea" id="RHEA:29824"/>
    </physiologicalReaction>
</comment>
<dbReference type="GO" id="GO:0099095">
    <property type="term" value="F:ligand-gated monoatomic anion channel activity"/>
    <property type="evidence" value="ECO:0007669"/>
    <property type="project" value="UniProtKB-ARBA"/>
</dbReference>
<feature type="compositionally biased region" description="Low complexity" evidence="17">
    <location>
        <begin position="39"/>
        <end position="54"/>
    </location>
</feature>